<reference evidence="2 3" key="1">
    <citation type="submission" date="2021-06" db="EMBL/GenBank/DDBJ databases">
        <authorList>
            <person name="Kallberg Y."/>
            <person name="Tangrot J."/>
            <person name="Rosling A."/>
        </authorList>
    </citation>
    <scope>NUCLEOTIDE SEQUENCE [LARGE SCALE GENOMIC DNA]</scope>
    <source>
        <strain evidence="2 3">120-4 pot B 10/14</strain>
    </source>
</reference>
<accession>A0ABN7WC94</accession>
<protein>
    <submittedName>
        <fullName evidence="2">30653_t:CDS:1</fullName>
    </submittedName>
</protein>
<evidence type="ECO:0000313" key="2">
    <source>
        <dbReference type="EMBL" id="CAG8826955.1"/>
    </source>
</evidence>
<name>A0ABN7WC94_GIGMA</name>
<feature type="non-terminal residue" evidence="2">
    <location>
        <position position="118"/>
    </location>
</feature>
<feature type="compositionally biased region" description="Polar residues" evidence="1">
    <location>
        <begin position="106"/>
        <end position="118"/>
    </location>
</feature>
<sequence length="118" mass="12705">DSLSENKICSKAIEEDQTMFETIQNETDEYMNNTICRKALGKSENSAGLWATPTKEGKTAELQEILAPAQAKKLTLKGDNPQPSSHANAGQGLVVAGPVTPKNRIDIQNGTDIEGFTT</sequence>
<keyword evidence="3" id="KW-1185">Reference proteome</keyword>
<feature type="region of interest" description="Disordered" evidence="1">
    <location>
        <begin position="76"/>
        <end position="118"/>
    </location>
</feature>
<dbReference type="Proteomes" id="UP000789901">
    <property type="component" value="Unassembled WGS sequence"/>
</dbReference>
<dbReference type="EMBL" id="CAJVQB010039072">
    <property type="protein sequence ID" value="CAG8826955.1"/>
    <property type="molecule type" value="Genomic_DNA"/>
</dbReference>
<feature type="non-terminal residue" evidence="2">
    <location>
        <position position="1"/>
    </location>
</feature>
<proteinExistence type="predicted"/>
<comment type="caution">
    <text evidence="2">The sequence shown here is derived from an EMBL/GenBank/DDBJ whole genome shotgun (WGS) entry which is preliminary data.</text>
</comment>
<evidence type="ECO:0000256" key="1">
    <source>
        <dbReference type="SAM" id="MobiDB-lite"/>
    </source>
</evidence>
<evidence type="ECO:0000313" key="3">
    <source>
        <dbReference type="Proteomes" id="UP000789901"/>
    </source>
</evidence>
<organism evidence="2 3">
    <name type="scientific">Gigaspora margarita</name>
    <dbReference type="NCBI Taxonomy" id="4874"/>
    <lineage>
        <taxon>Eukaryota</taxon>
        <taxon>Fungi</taxon>
        <taxon>Fungi incertae sedis</taxon>
        <taxon>Mucoromycota</taxon>
        <taxon>Glomeromycotina</taxon>
        <taxon>Glomeromycetes</taxon>
        <taxon>Diversisporales</taxon>
        <taxon>Gigasporaceae</taxon>
        <taxon>Gigaspora</taxon>
    </lineage>
</organism>
<gene>
    <name evidence="2" type="ORF">GMARGA_LOCUS29264</name>
</gene>